<dbReference type="KEGG" id="abas:ACPOL_1928"/>
<keyword evidence="11" id="KW-1185">Reference proteome</keyword>
<evidence type="ECO:0000256" key="4">
    <source>
        <dbReference type="ARBA" id="ARBA00022989"/>
    </source>
</evidence>
<feature type="domain" description="Polysaccharide chain length determinant N-terminal" evidence="9">
    <location>
        <begin position="56"/>
        <end position="152"/>
    </location>
</feature>
<feature type="region of interest" description="Disordered" evidence="7">
    <location>
        <begin position="1"/>
        <end position="20"/>
    </location>
</feature>
<feature type="transmembrane region" description="Helical" evidence="8">
    <location>
        <begin position="407"/>
        <end position="427"/>
    </location>
</feature>
<evidence type="ECO:0000256" key="3">
    <source>
        <dbReference type="ARBA" id="ARBA00022692"/>
    </source>
</evidence>
<dbReference type="EMBL" id="CP030840">
    <property type="protein sequence ID" value="AXC11264.1"/>
    <property type="molecule type" value="Genomic_DNA"/>
</dbReference>
<dbReference type="AlphaFoldDB" id="A0A2Z5FXN1"/>
<sequence>MSATNGFQHELSAGEGHHHDSSVLVERPPVAAPAPQFASRAIPPPALSPNWVTNASVLWEHRRLLVRVAAVSLILSLLLAFILPKQYKSSASIMPPSNSGASTAMLAALAGRALGGLNGLGGLAGSLLGGNNTTALFVELLRSGTVANHLIDRFDLQHVYRKRYRVDTAKYLARHTTFVEDKKSGVITITVVDTDPRRSRDLAQGYLEELNLLLNRTSTSSAHQERVFIEKRLAKVKADLEQAQQEMSEFSSTHSTVDIKEQTRALVDAAARLQAQMIVEQSSLSSLRQIYGDGNVRVRAAQARIGVLQGELTKMSGTSAPLSTTEASPAGDEGSSNNELYPPLRQLPRLAVPFADLYRKVQVQETVFELLTQQYELARIQEAKDVPVVSVIDSPGIPEKKSFPPRLLLTLLLTLLATAAASAALLFRHRWSQVGPADPRKLLADQIVGSLQARLTNGRSGEPR</sequence>
<evidence type="ECO:0000313" key="10">
    <source>
        <dbReference type="EMBL" id="AXC11264.1"/>
    </source>
</evidence>
<organism evidence="10 11">
    <name type="scientific">Acidisarcina polymorpha</name>
    <dbReference type="NCBI Taxonomy" id="2211140"/>
    <lineage>
        <taxon>Bacteria</taxon>
        <taxon>Pseudomonadati</taxon>
        <taxon>Acidobacteriota</taxon>
        <taxon>Terriglobia</taxon>
        <taxon>Terriglobales</taxon>
        <taxon>Acidobacteriaceae</taxon>
        <taxon>Acidisarcina</taxon>
    </lineage>
</organism>
<dbReference type="OrthoDB" id="8884120at2"/>
<evidence type="ECO:0000313" key="11">
    <source>
        <dbReference type="Proteomes" id="UP000253606"/>
    </source>
</evidence>
<evidence type="ECO:0000256" key="1">
    <source>
        <dbReference type="ARBA" id="ARBA00004651"/>
    </source>
</evidence>
<name>A0A2Z5FXN1_9BACT</name>
<keyword evidence="3 8" id="KW-0812">Transmembrane</keyword>
<reference evidence="10 11" key="1">
    <citation type="journal article" date="2018" name="Front. Microbiol.">
        <title>Hydrolytic Capabilities as a Key to Environmental Success: Chitinolytic and Cellulolytic Acidobacteria From Acidic Sub-arctic Soils and Boreal Peatlands.</title>
        <authorList>
            <person name="Belova S.E."/>
            <person name="Ravin N.V."/>
            <person name="Pankratov T.A."/>
            <person name="Rakitin A.L."/>
            <person name="Ivanova A.A."/>
            <person name="Beletsky A.V."/>
            <person name="Mardanov A.V."/>
            <person name="Sinninghe Damste J.S."/>
            <person name="Dedysh S.N."/>
        </authorList>
    </citation>
    <scope>NUCLEOTIDE SEQUENCE [LARGE SCALE GENOMIC DNA]</scope>
    <source>
        <strain evidence="10 11">SBC82</strain>
    </source>
</reference>
<feature type="coiled-coil region" evidence="6">
    <location>
        <begin position="226"/>
        <end position="253"/>
    </location>
</feature>
<evidence type="ECO:0000259" key="9">
    <source>
        <dbReference type="Pfam" id="PF02706"/>
    </source>
</evidence>
<dbReference type="GO" id="GO:0005886">
    <property type="term" value="C:plasma membrane"/>
    <property type="evidence" value="ECO:0007669"/>
    <property type="project" value="UniProtKB-SubCell"/>
</dbReference>
<keyword evidence="2" id="KW-1003">Cell membrane</keyword>
<gene>
    <name evidence="10" type="ORF">ACPOL_1928</name>
</gene>
<keyword evidence="10" id="KW-0418">Kinase</keyword>
<keyword evidence="4 8" id="KW-1133">Transmembrane helix</keyword>
<evidence type="ECO:0000256" key="2">
    <source>
        <dbReference type="ARBA" id="ARBA00022475"/>
    </source>
</evidence>
<dbReference type="GO" id="GO:0004713">
    <property type="term" value="F:protein tyrosine kinase activity"/>
    <property type="evidence" value="ECO:0007669"/>
    <property type="project" value="TreeGrafter"/>
</dbReference>
<dbReference type="InterPro" id="IPR050445">
    <property type="entry name" value="Bact_polysacc_biosynth/exp"/>
</dbReference>
<dbReference type="PANTHER" id="PTHR32309:SF13">
    <property type="entry name" value="FERRIC ENTEROBACTIN TRANSPORT PROTEIN FEPE"/>
    <property type="match status" value="1"/>
</dbReference>
<dbReference type="PANTHER" id="PTHR32309">
    <property type="entry name" value="TYROSINE-PROTEIN KINASE"/>
    <property type="match status" value="1"/>
</dbReference>
<feature type="transmembrane region" description="Helical" evidence="8">
    <location>
        <begin position="64"/>
        <end position="83"/>
    </location>
</feature>
<feature type="compositionally biased region" description="Polar residues" evidence="7">
    <location>
        <begin position="316"/>
        <end position="327"/>
    </location>
</feature>
<dbReference type="InterPro" id="IPR003856">
    <property type="entry name" value="LPS_length_determ_N"/>
</dbReference>
<evidence type="ECO:0000256" key="6">
    <source>
        <dbReference type="SAM" id="Coils"/>
    </source>
</evidence>
<protein>
    <submittedName>
        <fullName evidence="10">Tyrosine-protein kinase Wzc</fullName>
    </submittedName>
</protein>
<evidence type="ECO:0000256" key="7">
    <source>
        <dbReference type="SAM" id="MobiDB-lite"/>
    </source>
</evidence>
<dbReference type="Pfam" id="PF02706">
    <property type="entry name" value="Wzz"/>
    <property type="match status" value="1"/>
</dbReference>
<evidence type="ECO:0000256" key="8">
    <source>
        <dbReference type="SAM" id="Phobius"/>
    </source>
</evidence>
<dbReference type="Proteomes" id="UP000253606">
    <property type="component" value="Chromosome"/>
</dbReference>
<keyword evidence="6" id="KW-0175">Coiled coil</keyword>
<proteinExistence type="predicted"/>
<dbReference type="RefSeq" id="WP_114206729.1">
    <property type="nucleotide sequence ID" value="NZ_CP030840.1"/>
</dbReference>
<accession>A0A2Z5FXN1</accession>
<keyword evidence="5 8" id="KW-0472">Membrane</keyword>
<keyword evidence="10" id="KW-0808">Transferase</keyword>
<comment type="subcellular location">
    <subcellularLocation>
        <location evidence="1">Cell membrane</location>
        <topology evidence="1">Multi-pass membrane protein</topology>
    </subcellularLocation>
</comment>
<evidence type="ECO:0000256" key="5">
    <source>
        <dbReference type="ARBA" id="ARBA00023136"/>
    </source>
</evidence>
<feature type="region of interest" description="Disordered" evidence="7">
    <location>
        <begin position="316"/>
        <end position="342"/>
    </location>
</feature>